<keyword evidence="2" id="KW-1185">Reference proteome</keyword>
<dbReference type="Proteomes" id="UP001558632">
    <property type="component" value="Unassembled WGS sequence"/>
</dbReference>
<dbReference type="EMBL" id="JBEUSY010000304">
    <property type="protein sequence ID" value="KAL1238573.1"/>
    <property type="molecule type" value="Genomic_DNA"/>
</dbReference>
<evidence type="ECO:0000313" key="2">
    <source>
        <dbReference type="Proteomes" id="UP001558632"/>
    </source>
</evidence>
<proteinExistence type="predicted"/>
<evidence type="ECO:0000313" key="1">
    <source>
        <dbReference type="EMBL" id="KAL1238573.1"/>
    </source>
</evidence>
<name>A0ABR3KHT7_TRISP</name>
<organism evidence="1 2">
    <name type="scientific">Trichinella spiralis</name>
    <name type="common">Trichina worm</name>
    <dbReference type="NCBI Taxonomy" id="6334"/>
    <lineage>
        <taxon>Eukaryota</taxon>
        <taxon>Metazoa</taxon>
        <taxon>Ecdysozoa</taxon>
        <taxon>Nematoda</taxon>
        <taxon>Enoplea</taxon>
        <taxon>Dorylaimia</taxon>
        <taxon>Trichinellida</taxon>
        <taxon>Trichinellidae</taxon>
        <taxon>Trichinella</taxon>
    </lineage>
</organism>
<accession>A0ABR3KHT7</accession>
<protein>
    <submittedName>
        <fullName evidence="1">Glycine--tRNA ligase alpha subunit</fullName>
    </submittedName>
</protein>
<comment type="caution">
    <text evidence="1">The sequence shown here is derived from an EMBL/GenBank/DDBJ whole genome shotgun (WGS) entry which is preliminary data.</text>
</comment>
<gene>
    <name evidence="1" type="ORF">TSPI_01493</name>
</gene>
<dbReference type="GO" id="GO:0016874">
    <property type="term" value="F:ligase activity"/>
    <property type="evidence" value="ECO:0007669"/>
    <property type="project" value="UniProtKB-KW"/>
</dbReference>
<keyword evidence="1" id="KW-0436">Ligase</keyword>
<sequence length="139" mass="16152">MHRRSFPLHQLDMTKRSVPVLFPQSVSICRLHLEPNFSVKDNDLNKREPQMMAKAVFNEIAKLRSTVTPERISLRILKSQSERNMNNINFFTVSLSCLERLFETLSDQAAQPITTPIPALKMFMKDDIPRKRKVIRSKA</sequence>
<reference evidence="1 2" key="1">
    <citation type="submission" date="2024-07" db="EMBL/GenBank/DDBJ databases">
        <title>Enhanced genomic and transcriptomic resources for Trichinella pseudospiralis and T. spiralis underpin the discovery of pronounced molecular differences between stages and species.</title>
        <authorList>
            <person name="Pasi K.K."/>
            <person name="La Rosa G."/>
            <person name="Gomez-Morales M.A."/>
            <person name="Tosini F."/>
            <person name="Sumanam S."/>
            <person name="Young N.D."/>
            <person name="Chang B.C."/>
            <person name="Robin G.B."/>
        </authorList>
    </citation>
    <scope>NUCLEOTIDE SEQUENCE [LARGE SCALE GENOMIC DNA]</scope>
    <source>
        <strain evidence="1">ISS534</strain>
    </source>
</reference>